<gene>
    <name evidence="3" type="ORF">E1294_14215</name>
</gene>
<sequence>MASTRACASTIGGRTVSTIVIVRAGPQLGFAIGAKFAEKGGFNVALVARGESQLVAMVDRFQSAGCRLPLSRPMSLIARISKRRWRPRRSTSEPSTSWSTHLPRRCRTWRIGRSSPRSISPSRRSLTRQGKRPDAPDLVRRKFTAVAPDVLWVGDVTMISTDEGPLYLASVEDLFSRRLLGYAMTEHHDAALTVASLQMAVAARGGDVDGVIFHSDRGSEYTAARYQAECRKHGVVQSMGRVGCALDNGATESLNSTLKVEFVYRHHFRTRAEARLKIATWIVDFYNVKRRHSANDGLPPVTFERQMIEKRQASSALLRAAVA</sequence>
<dbReference type="Pfam" id="PF13333">
    <property type="entry name" value="rve_2"/>
    <property type="match status" value="1"/>
</dbReference>
<evidence type="ECO:0000313" key="3">
    <source>
        <dbReference type="EMBL" id="TDD21593.1"/>
    </source>
</evidence>
<dbReference type="GO" id="GO:0015074">
    <property type="term" value="P:DNA integration"/>
    <property type="evidence" value="ECO:0007669"/>
    <property type="project" value="InterPro"/>
</dbReference>
<dbReference type="InterPro" id="IPR048020">
    <property type="entry name" value="Transpos_IS3"/>
</dbReference>
<evidence type="ECO:0000259" key="2">
    <source>
        <dbReference type="PROSITE" id="PS50994"/>
    </source>
</evidence>
<accession>A0A4R4WV08</accession>
<dbReference type="AlphaFoldDB" id="A0A4R4WV08"/>
<dbReference type="RefSeq" id="WP_132508645.1">
    <property type="nucleotide sequence ID" value="NZ_SMKP01000033.1"/>
</dbReference>
<dbReference type="InterPro" id="IPR001584">
    <property type="entry name" value="Integrase_cat-core"/>
</dbReference>
<feature type="domain" description="Integrase catalytic" evidence="2">
    <location>
        <begin position="144"/>
        <end position="307"/>
    </location>
</feature>
<name>A0A4R4WV08_9ACTN</name>
<dbReference type="PROSITE" id="PS50994">
    <property type="entry name" value="INTEGRASE"/>
    <property type="match status" value="1"/>
</dbReference>
<dbReference type="PANTHER" id="PTHR46889:SF4">
    <property type="entry name" value="TRANSPOSASE INSO FOR INSERTION SEQUENCE ELEMENT IS911B-RELATED"/>
    <property type="match status" value="1"/>
</dbReference>
<feature type="region of interest" description="Disordered" evidence="1">
    <location>
        <begin position="112"/>
        <end position="134"/>
    </location>
</feature>
<dbReference type="Pfam" id="PF00665">
    <property type="entry name" value="rve"/>
    <property type="match status" value="1"/>
</dbReference>
<protein>
    <submittedName>
        <fullName evidence="3">IS3 family transposase</fullName>
    </submittedName>
</protein>
<evidence type="ECO:0000256" key="1">
    <source>
        <dbReference type="SAM" id="MobiDB-lite"/>
    </source>
</evidence>
<dbReference type="InterPro" id="IPR050900">
    <property type="entry name" value="Transposase_IS3/IS150/IS904"/>
</dbReference>
<dbReference type="NCBIfam" id="NF033516">
    <property type="entry name" value="transpos_IS3"/>
    <property type="match status" value="1"/>
</dbReference>
<dbReference type="EMBL" id="SMKP01000033">
    <property type="protein sequence ID" value="TDD21593.1"/>
    <property type="molecule type" value="Genomic_DNA"/>
</dbReference>
<dbReference type="OrthoDB" id="3257291at2"/>
<dbReference type="SUPFAM" id="SSF53098">
    <property type="entry name" value="Ribonuclease H-like"/>
    <property type="match status" value="1"/>
</dbReference>
<dbReference type="Gene3D" id="3.30.420.10">
    <property type="entry name" value="Ribonuclease H-like superfamily/Ribonuclease H"/>
    <property type="match status" value="1"/>
</dbReference>
<reference evidence="3 4" key="1">
    <citation type="submission" date="2019-03" db="EMBL/GenBank/DDBJ databases">
        <title>Draft genome sequences of novel Actinobacteria.</title>
        <authorList>
            <person name="Sahin N."/>
            <person name="Ay H."/>
            <person name="Saygin H."/>
        </authorList>
    </citation>
    <scope>NUCLEOTIDE SEQUENCE [LARGE SCALE GENOMIC DNA]</scope>
    <source>
        <strain evidence="3 4">KC712</strain>
    </source>
</reference>
<dbReference type="InterPro" id="IPR012337">
    <property type="entry name" value="RNaseH-like_sf"/>
</dbReference>
<dbReference type="InterPro" id="IPR036397">
    <property type="entry name" value="RNaseH_sf"/>
</dbReference>
<proteinExistence type="predicted"/>
<keyword evidence="4" id="KW-1185">Reference proteome</keyword>
<dbReference type="GO" id="GO:0003676">
    <property type="term" value="F:nucleic acid binding"/>
    <property type="evidence" value="ECO:0007669"/>
    <property type="project" value="InterPro"/>
</dbReference>
<dbReference type="Proteomes" id="UP000294543">
    <property type="component" value="Unassembled WGS sequence"/>
</dbReference>
<comment type="caution">
    <text evidence="3">The sequence shown here is derived from an EMBL/GenBank/DDBJ whole genome shotgun (WGS) entry which is preliminary data.</text>
</comment>
<evidence type="ECO:0000313" key="4">
    <source>
        <dbReference type="Proteomes" id="UP000294543"/>
    </source>
</evidence>
<organism evidence="3 4">
    <name type="scientific">Nonomuraea diastatica</name>
    <dbReference type="NCBI Taxonomy" id="1848329"/>
    <lineage>
        <taxon>Bacteria</taxon>
        <taxon>Bacillati</taxon>
        <taxon>Actinomycetota</taxon>
        <taxon>Actinomycetes</taxon>
        <taxon>Streptosporangiales</taxon>
        <taxon>Streptosporangiaceae</taxon>
        <taxon>Nonomuraea</taxon>
    </lineage>
</organism>
<feature type="compositionally biased region" description="Low complexity" evidence="1">
    <location>
        <begin position="112"/>
        <end position="124"/>
    </location>
</feature>
<dbReference type="PANTHER" id="PTHR46889">
    <property type="entry name" value="TRANSPOSASE INSF FOR INSERTION SEQUENCE IS3B-RELATED"/>
    <property type="match status" value="1"/>
</dbReference>